<dbReference type="Pfam" id="PF00665">
    <property type="entry name" value="rve"/>
    <property type="match status" value="1"/>
</dbReference>
<evidence type="ECO:0000259" key="1">
    <source>
        <dbReference type="PROSITE" id="PS50994"/>
    </source>
</evidence>
<dbReference type="Gene3D" id="3.30.420.10">
    <property type="entry name" value="Ribonuclease H-like superfamily/Ribonuclease H"/>
    <property type="match status" value="1"/>
</dbReference>
<dbReference type="InterPro" id="IPR012337">
    <property type="entry name" value="RNaseH-like_sf"/>
</dbReference>
<dbReference type="InterPro" id="IPR047656">
    <property type="entry name" value="IS481-like_transpos"/>
</dbReference>
<dbReference type="PANTHER" id="PTHR35004:SF7">
    <property type="entry name" value="INTEGRASE PROTEIN"/>
    <property type="match status" value="1"/>
</dbReference>
<feature type="domain" description="Integrase catalytic" evidence="1">
    <location>
        <begin position="128"/>
        <end position="302"/>
    </location>
</feature>
<gene>
    <name evidence="2" type="ORF">MNB_SUP05-SYMBIONT-5-127</name>
</gene>
<dbReference type="NCBIfam" id="NF033577">
    <property type="entry name" value="transpos_IS481"/>
    <property type="match status" value="1"/>
</dbReference>
<dbReference type="EMBL" id="FPHZ01000027">
    <property type="protein sequence ID" value="SFV87510.1"/>
    <property type="molecule type" value="Genomic_DNA"/>
</dbReference>
<dbReference type="GO" id="GO:0015074">
    <property type="term" value="P:DNA integration"/>
    <property type="evidence" value="ECO:0007669"/>
    <property type="project" value="InterPro"/>
</dbReference>
<proteinExistence type="predicted"/>
<dbReference type="PROSITE" id="PS50994">
    <property type="entry name" value="INTEGRASE"/>
    <property type="match status" value="1"/>
</dbReference>
<dbReference type="InterPro" id="IPR036397">
    <property type="entry name" value="RNaseH_sf"/>
</dbReference>
<dbReference type="SUPFAM" id="SSF53098">
    <property type="entry name" value="Ribonuclease H-like"/>
    <property type="match status" value="1"/>
</dbReference>
<dbReference type="AlphaFoldDB" id="A0A1W1E0L9"/>
<reference evidence="2" key="1">
    <citation type="submission" date="2016-10" db="EMBL/GenBank/DDBJ databases">
        <authorList>
            <person name="de Groot N.N."/>
        </authorList>
    </citation>
    <scope>NUCLEOTIDE SEQUENCE</scope>
</reference>
<organism evidence="2">
    <name type="scientific">hydrothermal vent metagenome</name>
    <dbReference type="NCBI Taxonomy" id="652676"/>
    <lineage>
        <taxon>unclassified sequences</taxon>
        <taxon>metagenomes</taxon>
        <taxon>ecological metagenomes</taxon>
    </lineage>
</organism>
<protein>
    <submittedName>
        <fullName evidence="2">Mobile element protein</fullName>
    </submittedName>
</protein>
<name>A0A1W1E0L9_9ZZZZ</name>
<dbReference type="InterPro" id="IPR001584">
    <property type="entry name" value="Integrase_cat-core"/>
</dbReference>
<sequence>MGNLLHANAKTTPRIRQEIQNATASISVLAKHYKLNPKTIIRWKNTESTADKKSGPKIRKSVLSTVEQQAICEVRRQLQLPLDDIFIVLKPGIPKLTRSNLHRCLQYHGLSRLPKEKTNSSNTNKKPFKSYPIGYLHVDITELRTDEGKQYLFVAIDRMTKYIYIELYQRMTQDNAVLFLRNLQQDCVFKITHILTDNGIQFTYNLLAKHLHPKNGRVHPFDELCQTLSIEHRTTQFRHPWTNGQVEITNKIIKEATTKRFHYESFEQLKGHLMTFMLYYNYQRKLKSLKFKTPWELIQQCYNNDKQSFRENPDHKIVGLNRL</sequence>
<evidence type="ECO:0000313" key="2">
    <source>
        <dbReference type="EMBL" id="SFV87510.1"/>
    </source>
</evidence>
<dbReference type="GO" id="GO:0003676">
    <property type="term" value="F:nucleic acid binding"/>
    <property type="evidence" value="ECO:0007669"/>
    <property type="project" value="InterPro"/>
</dbReference>
<dbReference type="PANTHER" id="PTHR35004">
    <property type="entry name" value="TRANSPOSASE RV3428C-RELATED"/>
    <property type="match status" value="1"/>
</dbReference>
<accession>A0A1W1E0L9</accession>